<keyword evidence="4" id="KW-0408">Iron</keyword>
<evidence type="ECO:0000256" key="4">
    <source>
        <dbReference type="ARBA" id="ARBA00023004"/>
    </source>
</evidence>
<dbReference type="GO" id="GO:0005506">
    <property type="term" value="F:iron ion binding"/>
    <property type="evidence" value="ECO:0007669"/>
    <property type="project" value="InterPro"/>
</dbReference>
<dbReference type="Proteomes" id="UP001187471">
    <property type="component" value="Unassembled WGS sequence"/>
</dbReference>
<dbReference type="EMBL" id="JAVXUO010001642">
    <property type="protein sequence ID" value="KAK2980364.1"/>
    <property type="molecule type" value="Genomic_DNA"/>
</dbReference>
<dbReference type="GO" id="GO:0016705">
    <property type="term" value="F:oxidoreductase activity, acting on paired donors, with incorporation or reduction of molecular oxygen"/>
    <property type="evidence" value="ECO:0007669"/>
    <property type="project" value="InterPro"/>
</dbReference>
<reference evidence="6" key="1">
    <citation type="submission" date="2022-12" db="EMBL/GenBank/DDBJ databases">
        <title>Draft genome assemblies for two species of Escallonia (Escalloniales).</title>
        <authorList>
            <person name="Chanderbali A."/>
            <person name="Dervinis C."/>
            <person name="Anghel I."/>
            <person name="Soltis D."/>
            <person name="Soltis P."/>
            <person name="Zapata F."/>
        </authorList>
    </citation>
    <scope>NUCLEOTIDE SEQUENCE</scope>
    <source>
        <strain evidence="6">UCBG92.1500</strain>
        <tissue evidence="6">Leaf</tissue>
    </source>
</reference>
<dbReference type="Pfam" id="PF00067">
    <property type="entry name" value="p450"/>
    <property type="match status" value="1"/>
</dbReference>
<evidence type="ECO:0000256" key="1">
    <source>
        <dbReference type="ARBA" id="ARBA00022617"/>
    </source>
</evidence>
<keyword evidence="2" id="KW-0479">Metal-binding</keyword>
<dbReference type="GO" id="GO:0020037">
    <property type="term" value="F:heme binding"/>
    <property type="evidence" value="ECO:0007669"/>
    <property type="project" value="InterPro"/>
</dbReference>
<feature type="non-terminal residue" evidence="6">
    <location>
        <position position="1"/>
    </location>
</feature>
<dbReference type="InterPro" id="IPR036396">
    <property type="entry name" value="Cyt_P450_sf"/>
</dbReference>
<dbReference type="InterPro" id="IPR002401">
    <property type="entry name" value="Cyt_P450_E_grp-I"/>
</dbReference>
<evidence type="ECO:0000256" key="2">
    <source>
        <dbReference type="ARBA" id="ARBA00022723"/>
    </source>
</evidence>
<dbReference type="GO" id="GO:0004497">
    <property type="term" value="F:monooxygenase activity"/>
    <property type="evidence" value="ECO:0007669"/>
    <property type="project" value="UniProtKB-KW"/>
</dbReference>
<name>A0AA88R8I5_9ASTE</name>
<sequence length="192" mass="21688">MGIQKKRDEFMQDLIDGIRKTGTLDGASCSRGEKKTMIEILLSLQEKEPEYYSDEMIKSLMLTLIHGGVDTSVGSMEWAMSLMLNNPQVLKKAQTEIDNLVGQDRLLDESDLANLPYLHCIINETFRMYPPAPLLPFHKSSEECMVGGYHIPRGIMLVVSTWAIQNDPKTWAECFEGSDSAKDRFTFMPFGS</sequence>
<evidence type="ECO:0000256" key="3">
    <source>
        <dbReference type="ARBA" id="ARBA00023002"/>
    </source>
</evidence>
<dbReference type="InterPro" id="IPR050651">
    <property type="entry name" value="Plant_Cytochrome_P450_Monoox"/>
</dbReference>
<dbReference type="InterPro" id="IPR001128">
    <property type="entry name" value="Cyt_P450"/>
</dbReference>
<dbReference type="PANTHER" id="PTHR47947:SF24">
    <property type="entry name" value="ISOFLAVONE 2'-HYDROXYLASE-LIKE"/>
    <property type="match status" value="1"/>
</dbReference>
<dbReference type="PANTHER" id="PTHR47947">
    <property type="entry name" value="CYTOCHROME P450 82C3-RELATED"/>
    <property type="match status" value="1"/>
</dbReference>
<evidence type="ECO:0008006" key="8">
    <source>
        <dbReference type="Google" id="ProtNLM"/>
    </source>
</evidence>
<dbReference type="AlphaFoldDB" id="A0AA88R8I5"/>
<comment type="caution">
    <text evidence="6">The sequence shown here is derived from an EMBL/GenBank/DDBJ whole genome shotgun (WGS) entry which is preliminary data.</text>
</comment>
<evidence type="ECO:0000313" key="6">
    <source>
        <dbReference type="EMBL" id="KAK2980364.1"/>
    </source>
</evidence>
<keyword evidence="7" id="KW-1185">Reference proteome</keyword>
<accession>A0AA88R8I5</accession>
<keyword evidence="1" id="KW-0349">Heme</keyword>
<dbReference type="Gene3D" id="1.10.630.10">
    <property type="entry name" value="Cytochrome P450"/>
    <property type="match status" value="1"/>
</dbReference>
<organism evidence="6 7">
    <name type="scientific">Escallonia rubra</name>
    <dbReference type="NCBI Taxonomy" id="112253"/>
    <lineage>
        <taxon>Eukaryota</taxon>
        <taxon>Viridiplantae</taxon>
        <taxon>Streptophyta</taxon>
        <taxon>Embryophyta</taxon>
        <taxon>Tracheophyta</taxon>
        <taxon>Spermatophyta</taxon>
        <taxon>Magnoliopsida</taxon>
        <taxon>eudicotyledons</taxon>
        <taxon>Gunneridae</taxon>
        <taxon>Pentapetalae</taxon>
        <taxon>asterids</taxon>
        <taxon>campanulids</taxon>
        <taxon>Escalloniales</taxon>
        <taxon>Escalloniaceae</taxon>
        <taxon>Escallonia</taxon>
    </lineage>
</organism>
<evidence type="ECO:0000313" key="7">
    <source>
        <dbReference type="Proteomes" id="UP001187471"/>
    </source>
</evidence>
<keyword evidence="5" id="KW-0503">Monooxygenase</keyword>
<proteinExistence type="predicted"/>
<evidence type="ECO:0000256" key="5">
    <source>
        <dbReference type="ARBA" id="ARBA00023033"/>
    </source>
</evidence>
<keyword evidence="3" id="KW-0560">Oxidoreductase</keyword>
<dbReference type="PRINTS" id="PR00463">
    <property type="entry name" value="EP450I"/>
</dbReference>
<dbReference type="SUPFAM" id="SSF48264">
    <property type="entry name" value="Cytochrome P450"/>
    <property type="match status" value="1"/>
</dbReference>
<protein>
    <recommendedName>
        <fullName evidence="8">Cytochrome P450</fullName>
    </recommendedName>
</protein>
<gene>
    <name evidence="6" type="ORF">RJ640_014537</name>
</gene>
<dbReference type="PRINTS" id="PR00385">
    <property type="entry name" value="P450"/>
</dbReference>